<comment type="caution">
    <text evidence="2">The sequence shown here is derived from an EMBL/GenBank/DDBJ whole genome shotgun (WGS) entry which is preliminary data.</text>
</comment>
<feature type="region of interest" description="Disordered" evidence="1">
    <location>
        <begin position="1"/>
        <end position="24"/>
    </location>
</feature>
<dbReference type="Proteomes" id="UP000635606">
    <property type="component" value="Unassembled WGS sequence"/>
</dbReference>
<keyword evidence="3" id="KW-1185">Reference proteome</keyword>
<protein>
    <submittedName>
        <fullName evidence="2">Uncharacterized protein</fullName>
    </submittedName>
</protein>
<dbReference type="AlphaFoldDB" id="A0A8J3ZYJ9"/>
<evidence type="ECO:0000313" key="3">
    <source>
        <dbReference type="Proteomes" id="UP000635606"/>
    </source>
</evidence>
<organism evidence="2 3">
    <name type="scientific">Virgisporangium ochraceum</name>
    <dbReference type="NCBI Taxonomy" id="65505"/>
    <lineage>
        <taxon>Bacteria</taxon>
        <taxon>Bacillati</taxon>
        <taxon>Actinomycetota</taxon>
        <taxon>Actinomycetes</taxon>
        <taxon>Micromonosporales</taxon>
        <taxon>Micromonosporaceae</taxon>
        <taxon>Virgisporangium</taxon>
    </lineage>
</organism>
<name>A0A8J3ZYJ9_9ACTN</name>
<evidence type="ECO:0000313" key="2">
    <source>
        <dbReference type="EMBL" id="GIJ71227.1"/>
    </source>
</evidence>
<gene>
    <name evidence="2" type="ORF">Voc01_061440</name>
</gene>
<dbReference type="EMBL" id="BOPH01000087">
    <property type="protein sequence ID" value="GIJ71227.1"/>
    <property type="molecule type" value="Genomic_DNA"/>
</dbReference>
<proteinExistence type="predicted"/>
<accession>A0A8J3ZYJ9</accession>
<feature type="region of interest" description="Disordered" evidence="1">
    <location>
        <begin position="45"/>
        <end position="89"/>
    </location>
</feature>
<reference evidence="2" key="1">
    <citation type="submission" date="2021-01" db="EMBL/GenBank/DDBJ databases">
        <title>Whole genome shotgun sequence of Virgisporangium ochraceum NBRC 16418.</title>
        <authorList>
            <person name="Komaki H."/>
            <person name="Tamura T."/>
        </authorList>
    </citation>
    <scope>NUCLEOTIDE SEQUENCE</scope>
    <source>
        <strain evidence="2">NBRC 16418</strain>
    </source>
</reference>
<sequence length="210" mass="21171">MTSEGGAAAAPSTSISASGSGSAVAGTIPTAALLQPADLNGAEMKPVDGDAGKALRPPRPCGDAHPSDPARVASTAATAVHPSAGGGESTAPSVILETIVRYRPGSGAQAFDELTAAIARCPGTAGTDTREWQSLGPLDAGDEAVLFRTSTQVRADDQATLAPWTWPVAVARVGDDLVLVADLGWETMNGEETTVRGLITAAVQRVRATT</sequence>
<evidence type="ECO:0000256" key="1">
    <source>
        <dbReference type="SAM" id="MobiDB-lite"/>
    </source>
</evidence>